<feature type="compositionally biased region" description="Polar residues" evidence="10">
    <location>
        <begin position="13"/>
        <end position="22"/>
    </location>
</feature>
<evidence type="ECO:0000256" key="9">
    <source>
        <dbReference type="PROSITE-ProRule" id="PRU00339"/>
    </source>
</evidence>
<keyword evidence="4 9" id="KW-0802">TPR repeat</keyword>
<keyword evidence="5" id="KW-0206">Cytoskeleton</keyword>
<dbReference type="SUPFAM" id="SSF48452">
    <property type="entry name" value="TPR-like"/>
    <property type="match status" value="1"/>
</dbReference>
<dbReference type="InterPro" id="IPR019734">
    <property type="entry name" value="TPR_rpt"/>
</dbReference>
<feature type="compositionally biased region" description="Basic and acidic residues" evidence="10">
    <location>
        <begin position="1"/>
        <end position="12"/>
    </location>
</feature>
<gene>
    <name evidence="11" type="ORF">DdX_02537</name>
</gene>
<dbReference type="GO" id="GO:0005930">
    <property type="term" value="C:axoneme"/>
    <property type="evidence" value="ECO:0007669"/>
    <property type="project" value="UniProtKB-SubCell"/>
</dbReference>
<keyword evidence="2" id="KW-0963">Cytoplasm</keyword>
<sequence length="309" mass="34952">MTGEKKPVRVEEASTSLKTPIRNSIPVDIPEQKYNPMGKEHSTDGPQHNNNNENPRKRQLVEITDGSENASEYDGPNKKYWFINKAEAYLANYDYLNAKIHALKALARDGALFEGWFDSAQASAGLAKIADDETAALYHVDEALDELEQCKSLKPQELQVYAMQGDLFKLQKEYKKAIQAYSDALNIDSQNANILLSRCNLYLELHEFKAASNDAEAVLKIHADDFNAQFLKGEALANLKKHEDSVLCFEACYALKPEDLSVQEKLVDQYTKIREFDKAIELCNKACDKYPSSNSFRAKKAIIFLEQEK</sequence>
<keyword evidence="3" id="KW-0677">Repeat</keyword>
<accession>A0AAD4RC32</accession>
<dbReference type="EMBL" id="JAKKPZ010000002">
    <property type="protein sequence ID" value="KAI1725854.1"/>
    <property type="molecule type" value="Genomic_DNA"/>
</dbReference>
<keyword evidence="6" id="KW-0966">Cell projection</keyword>
<comment type="subcellular location">
    <subcellularLocation>
        <location evidence="1">Cytoplasm</location>
        <location evidence="1">Cytoskeleton</location>
        <location evidence="1">Cilium axoneme</location>
    </subcellularLocation>
</comment>
<evidence type="ECO:0000256" key="6">
    <source>
        <dbReference type="ARBA" id="ARBA00023273"/>
    </source>
</evidence>
<dbReference type="Pfam" id="PF13181">
    <property type="entry name" value="TPR_8"/>
    <property type="match status" value="1"/>
</dbReference>
<evidence type="ECO:0000256" key="7">
    <source>
        <dbReference type="ARBA" id="ARBA00034139"/>
    </source>
</evidence>
<evidence type="ECO:0000256" key="4">
    <source>
        <dbReference type="ARBA" id="ARBA00022803"/>
    </source>
</evidence>
<evidence type="ECO:0000256" key="1">
    <source>
        <dbReference type="ARBA" id="ARBA00004430"/>
    </source>
</evidence>
<comment type="caution">
    <text evidence="11">The sequence shown here is derived from an EMBL/GenBank/DDBJ whole genome shotgun (WGS) entry which is preliminary data.</text>
</comment>
<dbReference type="Gene3D" id="1.25.40.10">
    <property type="entry name" value="Tetratricopeptide repeat domain"/>
    <property type="match status" value="1"/>
</dbReference>
<proteinExistence type="predicted"/>
<reference evidence="11" key="1">
    <citation type="submission" date="2022-01" db="EMBL/GenBank/DDBJ databases">
        <title>Genome Sequence Resource for Two Populations of Ditylenchus destructor, the Migratory Endoparasitic Phytonematode.</title>
        <authorList>
            <person name="Zhang H."/>
            <person name="Lin R."/>
            <person name="Xie B."/>
        </authorList>
    </citation>
    <scope>NUCLEOTIDE SEQUENCE</scope>
    <source>
        <strain evidence="11">BazhouSP</strain>
    </source>
</reference>
<evidence type="ECO:0000256" key="3">
    <source>
        <dbReference type="ARBA" id="ARBA00022737"/>
    </source>
</evidence>
<evidence type="ECO:0000256" key="5">
    <source>
        <dbReference type="ARBA" id="ARBA00023212"/>
    </source>
</evidence>
<dbReference type="PANTHER" id="PTHR23040">
    <property type="match status" value="1"/>
</dbReference>
<evidence type="ECO:0000256" key="10">
    <source>
        <dbReference type="SAM" id="MobiDB-lite"/>
    </source>
</evidence>
<name>A0AAD4RC32_9BILA</name>
<evidence type="ECO:0000256" key="8">
    <source>
        <dbReference type="ARBA" id="ARBA00034143"/>
    </source>
</evidence>
<evidence type="ECO:0000256" key="2">
    <source>
        <dbReference type="ARBA" id="ARBA00022490"/>
    </source>
</evidence>
<protein>
    <recommendedName>
        <fullName evidence="7">Outer dynein arm-docking complex subunit 4</fullName>
    </recommendedName>
    <alternativeName>
        <fullName evidence="8">Tetratricopeptide repeat protein 25</fullName>
    </alternativeName>
</protein>
<dbReference type="InterPro" id="IPR040111">
    <property type="entry name" value="ODAD4"/>
</dbReference>
<dbReference type="PROSITE" id="PS50005">
    <property type="entry name" value="TPR"/>
    <property type="match status" value="1"/>
</dbReference>
<dbReference type="AlphaFoldDB" id="A0AAD4RC32"/>
<dbReference type="PANTHER" id="PTHR23040:SF1">
    <property type="entry name" value="OUTER DYNEIN ARM-DOCKING COMPLEX SUBUNIT 4"/>
    <property type="match status" value="1"/>
</dbReference>
<dbReference type="InterPro" id="IPR011990">
    <property type="entry name" value="TPR-like_helical_dom_sf"/>
</dbReference>
<feature type="compositionally biased region" description="Polar residues" evidence="10">
    <location>
        <begin position="44"/>
        <end position="53"/>
    </location>
</feature>
<dbReference type="Pfam" id="PF13414">
    <property type="entry name" value="TPR_11"/>
    <property type="match status" value="1"/>
</dbReference>
<feature type="repeat" description="TPR" evidence="9">
    <location>
        <begin position="158"/>
        <end position="191"/>
    </location>
</feature>
<dbReference type="SMART" id="SM00028">
    <property type="entry name" value="TPR"/>
    <property type="match status" value="4"/>
</dbReference>
<evidence type="ECO:0000313" key="11">
    <source>
        <dbReference type="EMBL" id="KAI1725854.1"/>
    </source>
</evidence>
<keyword evidence="12" id="KW-1185">Reference proteome</keyword>
<dbReference type="Proteomes" id="UP001201812">
    <property type="component" value="Unassembled WGS sequence"/>
</dbReference>
<organism evidence="11 12">
    <name type="scientific">Ditylenchus destructor</name>
    <dbReference type="NCBI Taxonomy" id="166010"/>
    <lineage>
        <taxon>Eukaryota</taxon>
        <taxon>Metazoa</taxon>
        <taxon>Ecdysozoa</taxon>
        <taxon>Nematoda</taxon>
        <taxon>Chromadorea</taxon>
        <taxon>Rhabditida</taxon>
        <taxon>Tylenchina</taxon>
        <taxon>Tylenchomorpha</taxon>
        <taxon>Sphaerularioidea</taxon>
        <taxon>Anguinidae</taxon>
        <taxon>Anguininae</taxon>
        <taxon>Ditylenchus</taxon>
    </lineage>
</organism>
<feature type="region of interest" description="Disordered" evidence="10">
    <location>
        <begin position="1"/>
        <end position="56"/>
    </location>
</feature>
<evidence type="ECO:0000313" key="12">
    <source>
        <dbReference type="Proteomes" id="UP001201812"/>
    </source>
</evidence>